<sequence>MPESLYFEYPHYAARRAPELDGHASATSVVVVGAGPVGMALALGLAQRDVPVVVIEPLTTVGYGSRAGSVSRHSIEFLRRLGIADELLDIGLTYSEGWTYFRADEVFHLEIPGDSYDRLPPMLKVQQCYIEAALAAALDKHPLVDLRWGTTLTSLAQIDDTIVIDLSSEDGDYQLSADYVVACDGARSTVRSVLGLELEGVTYPSAFIIADIQFVKESPAGRRVWFDPPWNPGGSVIMHRQPRDIWRFDYQLPRGCSLAEENDRAVITTRIKDHLQWIGFDGDWKLDWTSVYYAHGRRLSNFRHDRLLFAGDAAHLVPIFGVRGLNGGLADVANLAWKLARVVQGRSSDELLDSYATEAQGMADYNIAQADRSTRFMCPRSDGARTLRDAALRLALSNEFVRPLLNPRQSSAVPQYDSPLNATPQAIGCLGAGDVIPDLPLGPPDATPQFVHDYLGDGFTLLHFDDGSADAEVANAEIGSEQVRVARLPVLPTTPAYDRLKPLSGRHFLVRPDTYIVAAWDYPPINDLPEAIRHATATPNHSHD</sequence>
<keyword evidence="3" id="KW-0274">FAD</keyword>
<evidence type="ECO:0000313" key="6">
    <source>
        <dbReference type="Proteomes" id="UP000440096"/>
    </source>
</evidence>
<dbReference type="Pfam" id="PF01494">
    <property type="entry name" value="FAD_binding_3"/>
    <property type="match status" value="1"/>
</dbReference>
<accession>A0A6N7Z8H6</accession>
<dbReference type="EMBL" id="WMBA01000058">
    <property type="protein sequence ID" value="MTD58014.1"/>
    <property type="molecule type" value="Genomic_DNA"/>
</dbReference>
<dbReference type="RefSeq" id="WP_154760118.1">
    <property type="nucleotide sequence ID" value="NZ_WMBA01000058.1"/>
</dbReference>
<dbReference type="GO" id="GO:0005524">
    <property type="term" value="F:ATP binding"/>
    <property type="evidence" value="ECO:0007669"/>
    <property type="project" value="InterPro"/>
</dbReference>
<evidence type="ECO:0000259" key="4">
    <source>
        <dbReference type="Pfam" id="PF01494"/>
    </source>
</evidence>
<evidence type="ECO:0000313" key="5">
    <source>
        <dbReference type="EMBL" id="MTD58014.1"/>
    </source>
</evidence>
<keyword evidence="6" id="KW-1185">Reference proteome</keyword>
<comment type="caution">
    <text evidence="5">The sequence shown here is derived from an EMBL/GenBank/DDBJ whole genome shotgun (WGS) entry which is preliminary data.</text>
</comment>
<dbReference type="Gene3D" id="3.30.70.2450">
    <property type="match status" value="1"/>
</dbReference>
<dbReference type="Gene3D" id="3.40.30.120">
    <property type="match status" value="1"/>
</dbReference>
<comment type="cofactor">
    <cofactor evidence="1">
        <name>FAD</name>
        <dbReference type="ChEBI" id="CHEBI:57692"/>
    </cofactor>
</comment>
<dbReference type="AlphaFoldDB" id="A0A6N7Z8H6"/>
<dbReference type="InterPro" id="IPR018078">
    <property type="entry name" value="DNA-binding_RecF_CS"/>
</dbReference>
<name>A0A6N7Z8H6_9PSEU</name>
<proteinExistence type="predicted"/>
<organism evidence="5 6">
    <name type="scientific">Amycolatopsis pithecellobii</name>
    <dbReference type="NCBI Taxonomy" id="664692"/>
    <lineage>
        <taxon>Bacteria</taxon>
        <taxon>Bacillati</taxon>
        <taxon>Actinomycetota</taxon>
        <taxon>Actinomycetes</taxon>
        <taxon>Pseudonocardiales</taxon>
        <taxon>Pseudonocardiaceae</taxon>
        <taxon>Amycolatopsis</taxon>
    </lineage>
</organism>
<gene>
    <name evidence="5" type="ORF">GKO32_29140</name>
</gene>
<protein>
    <recommendedName>
        <fullName evidence="4">FAD-binding domain-containing protein</fullName>
    </recommendedName>
</protein>
<dbReference type="NCBIfam" id="NF006002">
    <property type="entry name" value="PRK08132.1"/>
    <property type="match status" value="1"/>
</dbReference>
<evidence type="ECO:0000256" key="1">
    <source>
        <dbReference type="ARBA" id="ARBA00001974"/>
    </source>
</evidence>
<evidence type="ECO:0000256" key="2">
    <source>
        <dbReference type="ARBA" id="ARBA00022630"/>
    </source>
</evidence>
<dbReference type="GO" id="GO:0003697">
    <property type="term" value="F:single-stranded DNA binding"/>
    <property type="evidence" value="ECO:0007669"/>
    <property type="project" value="InterPro"/>
</dbReference>
<dbReference type="GO" id="GO:0071949">
    <property type="term" value="F:FAD binding"/>
    <property type="evidence" value="ECO:0007669"/>
    <property type="project" value="InterPro"/>
</dbReference>
<dbReference type="InterPro" id="IPR036188">
    <property type="entry name" value="FAD/NAD-bd_sf"/>
</dbReference>
<dbReference type="PANTHER" id="PTHR43004:SF19">
    <property type="entry name" value="BINDING MONOOXYGENASE, PUTATIVE (JCVI)-RELATED"/>
    <property type="match status" value="1"/>
</dbReference>
<dbReference type="GO" id="GO:0016709">
    <property type="term" value="F:oxidoreductase activity, acting on paired donors, with incorporation or reduction of molecular oxygen, NAD(P)H as one donor, and incorporation of one atom of oxygen"/>
    <property type="evidence" value="ECO:0007669"/>
    <property type="project" value="UniProtKB-ARBA"/>
</dbReference>
<dbReference type="PRINTS" id="PR00420">
    <property type="entry name" value="RNGMNOXGNASE"/>
</dbReference>
<feature type="domain" description="FAD-binding" evidence="4">
    <location>
        <begin position="27"/>
        <end position="364"/>
    </location>
</feature>
<dbReference type="Gene3D" id="3.50.50.60">
    <property type="entry name" value="FAD/NAD(P)-binding domain"/>
    <property type="match status" value="1"/>
</dbReference>
<dbReference type="InterPro" id="IPR002938">
    <property type="entry name" value="FAD-bd"/>
</dbReference>
<dbReference type="InterPro" id="IPR050641">
    <property type="entry name" value="RIFMO-like"/>
</dbReference>
<dbReference type="SUPFAM" id="SSF51905">
    <property type="entry name" value="FAD/NAD(P)-binding domain"/>
    <property type="match status" value="1"/>
</dbReference>
<dbReference type="PROSITE" id="PS00617">
    <property type="entry name" value="RECF_1"/>
    <property type="match status" value="1"/>
</dbReference>
<dbReference type="PANTHER" id="PTHR43004">
    <property type="entry name" value="TRK SYSTEM POTASSIUM UPTAKE PROTEIN"/>
    <property type="match status" value="1"/>
</dbReference>
<keyword evidence="2" id="KW-0285">Flavoprotein</keyword>
<dbReference type="Proteomes" id="UP000440096">
    <property type="component" value="Unassembled WGS sequence"/>
</dbReference>
<evidence type="ECO:0000256" key="3">
    <source>
        <dbReference type="ARBA" id="ARBA00022827"/>
    </source>
</evidence>
<reference evidence="5 6" key="1">
    <citation type="submission" date="2019-11" db="EMBL/GenBank/DDBJ databases">
        <title>Draft genome of Amycolatopsis RM579.</title>
        <authorList>
            <person name="Duangmal K."/>
            <person name="Mingma R."/>
        </authorList>
    </citation>
    <scope>NUCLEOTIDE SEQUENCE [LARGE SCALE GENOMIC DNA]</scope>
    <source>
        <strain evidence="5 6">RM579</strain>
    </source>
</reference>
<dbReference type="OrthoDB" id="8670884at2"/>
<dbReference type="GO" id="GO:0006281">
    <property type="term" value="P:DNA repair"/>
    <property type="evidence" value="ECO:0007669"/>
    <property type="project" value="InterPro"/>
</dbReference>